<protein>
    <submittedName>
        <fullName evidence="1">Uncharacterized protein</fullName>
    </submittedName>
</protein>
<dbReference type="Proteomes" id="UP000006327">
    <property type="component" value="Unassembled WGS sequence"/>
</dbReference>
<comment type="caution">
    <text evidence="1">The sequence shown here is derived from an EMBL/GenBank/DDBJ whole genome shotgun (WGS) entry which is preliminary data.</text>
</comment>
<evidence type="ECO:0000313" key="1">
    <source>
        <dbReference type="EMBL" id="GAC21232.1"/>
    </source>
</evidence>
<sequence length="54" mass="6196">MIVIIATALQIICDNMYSQNELFFFKRIKAAACLLDIDGTNNVLEMINNRQTFL</sequence>
<proteinExistence type="predicted"/>
<keyword evidence="2" id="KW-1185">Reference proteome</keyword>
<reference evidence="1 2" key="1">
    <citation type="journal article" date="2017" name="Antonie Van Leeuwenhoek">
        <title>Rhizobium rhizosphaerae sp. nov., a novel species isolated from rice rhizosphere.</title>
        <authorList>
            <person name="Zhao J.J."/>
            <person name="Zhang J."/>
            <person name="Zhang R.J."/>
            <person name="Zhang C.W."/>
            <person name="Yin H.Q."/>
            <person name="Zhang X.X."/>
        </authorList>
    </citation>
    <scope>NUCLEOTIDE SEQUENCE [LARGE SCALE GENOMIC DNA]</scope>
    <source>
        <strain evidence="1 2">BSs20135</strain>
    </source>
</reference>
<gene>
    <name evidence="1" type="ORF">GARC_4290</name>
</gene>
<accession>K6YSS9</accession>
<organism evidence="1 2">
    <name type="scientific">Paraglaciecola arctica BSs20135</name>
    <dbReference type="NCBI Taxonomy" id="493475"/>
    <lineage>
        <taxon>Bacteria</taxon>
        <taxon>Pseudomonadati</taxon>
        <taxon>Pseudomonadota</taxon>
        <taxon>Gammaproteobacteria</taxon>
        <taxon>Alteromonadales</taxon>
        <taxon>Alteromonadaceae</taxon>
        <taxon>Paraglaciecola</taxon>
    </lineage>
</organism>
<evidence type="ECO:0000313" key="2">
    <source>
        <dbReference type="Proteomes" id="UP000006327"/>
    </source>
</evidence>
<name>K6YSS9_9ALTE</name>
<dbReference type="STRING" id="493475.GARC_4290"/>
<dbReference type="EMBL" id="BAEO01000062">
    <property type="protein sequence ID" value="GAC21232.1"/>
    <property type="molecule type" value="Genomic_DNA"/>
</dbReference>
<dbReference type="AlphaFoldDB" id="K6YSS9"/>